<dbReference type="RefSeq" id="WP_039253597.1">
    <property type="nucleotide sequence ID" value="NZ_JENJ01000012.1"/>
</dbReference>
<organism evidence="7 8">
    <name type="scientific">Clostridium novyi A str. 4552</name>
    <dbReference type="NCBI Taxonomy" id="1444289"/>
    <lineage>
        <taxon>Bacteria</taxon>
        <taxon>Bacillati</taxon>
        <taxon>Bacillota</taxon>
        <taxon>Clostridia</taxon>
        <taxon>Eubacteriales</taxon>
        <taxon>Clostridiaceae</taxon>
        <taxon>Clostridium</taxon>
    </lineage>
</organism>
<dbReference type="NCBIfam" id="TIGR03905">
    <property type="entry name" value="TIGR03905_4_Cys"/>
    <property type="match status" value="1"/>
</dbReference>
<dbReference type="GO" id="GO:0000166">
    <property type="term" value="F:nucleotide binding"/>
    <property type="evidence" value="ECO:0007669"/>
    <property type="project" value="UniProtKB-KW"/>
</dbReference>
<gene>
    <name evidence="7" type="ORF">Z968_03965</name>
</gene>
<dbReference type="Pfam" id="PF12637">
    <property type="entry name" value="TSCPD"/>
    <property type="match status" value="1"/>
</dbReference>
<dbReference type="AlphaFoldDB" id="A0A0A0ICI9"/>
<name>A0A0A0ICI9_CLONO</name>
<dbReference type="InterPro" id="IPR024434">
    <property type="entry name" value="TSCPD_dom"/>
</dbReference>
<comment type="catalytic activity">
    <reaction evidence="5">
        <text>a 2'-deoxyribonucleoside 5'-diphosphate + [thioredoxin]-disulfide + H2O = a ribonucleoside 5'-diphosphate + [thioredoxin]-dithiol</text>
        <dbReference type="Rhea" id="RHEA:23252"/>
        <dbReference type="Rhea" id="RHEA-COMP:10698"/>
        <dbReference type="Rhea" id="RHEA-COMP:10700"/>
        <dbReference type="ChEBI" id="CHEBI:15377"/>
        <dbReference type="ChEBI" id="CHEBI:29950"/>
        <dbReference type="ChEBI" id="CHEBI:50058"/>
        <dbReference type="ChEBI" id="CHEBI:57930"/>
        <dbReference type="ChEBI" id="CHEBI:73316"/>
        <dbReference type="EC" id="1.17.4.1"/>
    </reaction>
</comment>
<dbReference type="InterPro" id="IPR023806">
    <property type="entry name" value="CHP03905"/>
</dbReference>
<protein>
    <recommendedName>
        <fullName evidence="2">ribonucleoside-diphosphate reductase</fullName>
        <ecNumber evidence="2">1.17.4.1</ecNumber>
    </recommendedName>
</protein>
<evidence type="ECO:0000259" key="6">
    <source>
        <dbReference type="Pfam" id="PF12637"/>
    </source>
</evidence>
<proteinExistence type="inferred from homology"/>
<dbReference type="GO" id="GO:0071897">
    <property type="term" value="P:DNA biosynthetic process"/>
    <property type="evidence" value="ECO:0007669"/>
    <property type="project" value="UniProtKB-KW"/>
</dbReference>
<evidence type="ECO:0000256" key="4">
    <source>
        <dbReference type="ARBA" id="ARBA00022741"/>
    </source>
</evidence>
<dbReference type="OrthoDB" id="9801525at2"/>
<dbReference type="GO" id="GO:0004748">
    <property type="term" value="F:ribonucleoside-diphosphate reductase activity, thioredoxin disulfide as acceptor"/>
    <property type="evidence" value="ECO:0007669"/>
    <property type="project" value="UniProtKB-EC"/>
</dbReference>
<evidence type="ECO:0000256" key="2">
    <source>
        <dbReference type="ARBA" id="ARBA00012274"/>
    </source>
</evidence>
<reference evidence="7 8" key="1">
    <citation type="submission" date="2014-01" db="EMBL/GenBank/DDBJ databases">
        <title>Plasmidome dynamics in the species complex Clostridium novyi sensu lato converts strains of independent lineages into distinctly different pathogens.</title>
        <authorList>
            <person name="Skarin H."/>
            <person name="Segerman B."/>
        </authorList>
    </citation>
    <scope>NUCLEOTIDE SEQUENCE [LARGE SCALE GENOMIC DNA]</scope>
    <source>
        <strain evidence="7 8">4552</strain>
    </source>
</reference>
<dbReference type="EMBL" id="JENJ01000012">
    <property type="protein sequence ID" value="KGM97275.1"/>
    <property type="molecule type" value="Genomic_DNA"/>
</dbReference>
<comment type="similarity">
    <text evidence="1">Belongs to the ribonucleoside diphosphate reductase class-2 family.</text>
</comment>
<evidence type="ECO:0000313" key="8">
    <source>
        <dbReference type="Proteomes" id="UP000030012"/>
    </source>
</evidence>
<dbReference type="Proteomes" id="UP000030012">
    <property type="component" value="Unassembled WGS sequence"/>
</dbReference>
<evidence type="ECO:0000256" key="3">
    <source>
        <dbReference type="ARBA" id="ARBA00022634"/>
    </source>
</evidence>
<keyword evidence="4" id="KW-0547">Nucleotide-binding</keyword>
<dbReference type="EC" id="1.17.4.1" evidence="2"/>
<evidence type="ECO:0000256" key="5">
    <source>
        <dbReference type="ARBA" id="ARBA00047754"/>
    </source>
</evidence>
<evidence type="ECO:0000256" key="1">
    <source>
        <dbReference type="ARBA" id="ARBA00007405"/>
    </source>
</evidence>
<accession>A0A0A0ICI9</accession>
<comment type="caution">
    <text evidence="7">The sequence shown here is derived from an EMBL/GenBank/DDBJ whole genome shotgun (WGS) entry which is preliminary data.</text>
</comment>
<feature type="domain" description="TSCPD" evidence="6">
    <location>
        <begin position="4"/>
        <end position="78"/>
    </location>
</feature>
<evidence type="ECO:0000313" key="7">
    <source>
        <dbReference type="EMBL" id="KGM97275.1"/>
    </source>
</evidence>
<keyword evidence="3" id="KW-0237">DNA synthesis</keyword>
<sequence>MYTYIPKGVCSKQIDFEIEDNKLKNASFIGGCNGNLKGICSLVEGMDIDSIIKKLRGIDCRGKGTSCPDQLAKALEEIKSNQCAK</sequence>